<evidence type="ECO:0000313" key="2">
    <source>
        <dbReference type="EMBL" id="KIL57142.1"/>
    </source>
</evidence>
<feature type="transmembrane region" description="Helical" evidence="1">
    <location>
        <begin position="43"/>
        <end position="60"/>
    </location>
</feature>
<dbReference type="HOGENOM" id="CLU_2319792_0_0_1"/>
<dbReference type="Proteomes" id="UP000054549">
    <property type="component" value="Unassembled WGS sequence"/>
</dbReference>
<keyword evidence="1" id="KW-0472">Membrane</keyword>
<dbReference type="InParanoid" id="A0A0C2W7L7"/>
<dbReference type="AlphaFoldDB" id="A0A0C2W7L7"/>
<dbReference type="EMBL" id="KN818381">
    <property type="protein sequence ID" value="KIL57142.1"/>
    <property type="molecule type" value="Genomic_DNA"/>
</dbReference>
<keyword evidence="1" id="KW-1133">Transmembrane helix</keyword>
<reference evidence="2 3" key="1">
    <citation type="submission" date="2014-04" db="EMBL/GenBank/DDBJ databases">
        <title>Evolutionary Origins and Diversification of the Mycorrhizal Mutualists.</title>
        <authorList>
            <consortium name="DOE Joint Genome Institute"/>
            <consortium name="Mycorrhizal Genomics Consortium"/>
            <person name="Kohler A."/>
            <person name="Kuo A."/>
            <person name="Nagy L.G."/>
            <person name="Floudas D."/>
            <person name="Copeland A."/>
            <person name="Barry K.W."/>
            <person name="Cichocki N."/>
            <person name="Veneault-Fourrey C."/>
            <person name="LaButti K."/>
            <person name="Lindquist E.A."/>
            <person name="Lipzen A."/>
            <person name="Lundell T."/>
            <person name="Morin E."/>
            <person name="Murat C."/>
            <person name="Riley R."/>
            <person name="Ohm R."/>
            <person name="Sun H."/>
            <person name="Tunlid A."/>
            <person name="Henrissat B."/>
            <person name="Grigoriev I.V."/>
            <person name="Hibbett D.S."/>
            <person name="Martin F."/>
        </authorList>
    </citation>
    <scope>NUCLEOTIDE SEQUENCE [LARGE SCALE GENOMIC DNA]</scope>
    <source>
        <strain evidence="2 3">Koide BX008</strain>
    </source>
</reference>
<sequence length="99" mass="11130">MNVLLLGFRNAKPSELIPDPVSAVTFFTMITTIVLFKGLQSSAFQIITLVMGFLVISLALPSSNYPRSILQTSPPNSTGFRLYCYKPFVRKRNQWTKSL</sequence>
<protein>
    <submittedName>
        <fullName evidence="2">Uncharacterized protein</fullName>
    </submittedName>
</protein>
<keyword evidence="1" id="KW-0812">Transmembrane</keyword>
<organism evidence="2 3">
    <name type="scientific">Amanita muscaria (strain Koide BX008)</name>
    <dbReference type="NCBI Taxonomy" id="946122"/>
    <lineage>
        <taxon>Eukaryota</taxon>
        <taxon>Fungi</taxon>
        <taxon>Dikarya</taxon>
        <taxon>Basidiomycota</taxon>
        <taxon>Agaricomycotina</taxon>
        <taxon>Agaricomycetes</taxon>
        <taxon>Agaricomycetidae</taxon>
        <taxon>Agaricales</taxon>
        <taxon>Pluteineae</taxon>
        <taxon>Amanitaceae</taxon>
        <taxon>Amanita</taxon>
    </lineage>
</organism>
<gene>
    <name evidence="2" type="ORF">M378DRAFT_418830</name>
</gene>
<keyword evidence="3" id="KW-1185">Reference proteome</keyword>
<evidence type="ECO:0000313" key="3">
    <source>
        <dbReference type="Proteomes" id="UP000054549"/>
    </source>
</evidence>
<accession>A0A0C2W7L7</accession>
<name>A0A0C2W7L7_AMAMK</name>
<evidence type="ECO:0000256" key="1">
    <source>
        <dbReference type="SAM" id="Phobius"/>
    </source>
</evidence>
<feature type="transmembrane region" description="Helical" evidence="1">
    <location>
        <begin position="20"/>
        <end position="36"/>
    </location>
</feature>
<proteinExistence type="predicted"/>